<evidence type="ECO:0000313" key="2">
    <source>
        <dbReference type="EMBL" id="EFN71233.1"/>
    </source>
</evidence>
<reference evidence="2 3" key="1">
    <citation type="journal article" date="2010" name="Science">
        <title>Genomic comparison of the ants Camponotus floridanus and Harpegnathos saltator.</title>
        <authorList>
            <person name="Bonasio R."/>
            <person name="Zhang G."/>
            <person name="Ye C."/>
            <person name="Mutti N.S."/>
            <person name="Fang X."/>
            <person name="Qin N."/>
            <person name="Donahue G."/>
            <person name="Yang P."/>
            <person name="Li Q."/>
            <person name="Li C."/>
            <person name="Zhang P."/>
            <person name="Huang Z."/>
            <person name="Berger S.L."/>
            <person name="Reinberg D."/>
            <person name="Wang J."/>
            <person name="Liebig J."/>
        </authorList>
    </citation>
    <scope>NUCLEOTIDE SEQUENCE [LARGE SCALE GENOMIC DNA]</scope>
    <source>
        <strain evidence="3">C129</strain>
    </source>
</reference>
<keyword evidence="3" id="KW-1185">Reference proteome</keyword>
<proteinExistence type="predicted"/>
<feature type="compositionally biased region" description="Basic and acidic residues" evidence="1">
    <location>
        <begin position="17"/>
        <end position="48"/>
    </location>
</feature>
<dbReference type="AlphaFoldDB" id="E2A5N6"/>
<evidence type="ECO:0000256" key="1">
    <source>
        <dbReference type="SAM" id="MobiDB-lite"/>
    </source>
</evidence>
<gene>
    <name evidence="2" type="ORF">EAG_13340</name>
</gene>
<feature type="region of interest" description="Disordered" evidence="1">
    <location>
        <begin position="1"/>
        <end position="73"/>
    </location>
</feature>
<evidence type="ECO:0000313" key="3">
    <source>
        <dbReference type="Proteomes" id="UP000000311"/>
    </source>
</evidence>
<dbReference type="InParanoid" id="E2A5N6"/>
<sequence length="146" mass="16446">MHELNYSKELGPQSESDITRNIRRFPEISRNGEEAKKMKSDREKEVGMRKVKSSSPSVAASHENACTARLDGEGPDLHIYSTRKISHRIDGKRRDAPSGGIDECDGWQKSPPPLCISLRDRRNLSRSATTRITNSAYCSLNLKRYG</sequence>
<dbReference type="EMBL" id="GL437023">
    <property type="protein sequence ID" value="EFN71233.1"/>
    <property type="molecule type" value="Genomic_DNA"/>
</dbReference>
<accession>E2A5N6</accession>
<name>E2A5N6_CAMFO</name>
<dbReference type="Proteomes" id="UP000000311">
    <property type="component" value="Unassembled WGS sequence"/>
</dbReference>
<organism evidence="3">
    <name type="scientific">Camponotus floridanus</name>
    <name type="common">Florida carpenter ant</name>
    <dbReference type="NCBI Taxonomy" id="104421"/>
    <lineage>
        <taxon>Eukaryota</taxon>
        <taxon>Metazoa</taxon>
        <taxon>Ecdysozoa</taxon>
        <taxon>Arthropoda</taxon>
        <taxon>Hexapoda</taxon>
        <taxon>Insecta</taxon>
        <taxon>Pterygota</taxon>
        <taxon>Neoptera</taxon>
        <taxon>Endopterygota</taxon>
        <taxon>Hymenoptera</taxon>
        <taxon>Apocrita</taxon>
        <taxon>Aculeata</taxon>
        <taxon>Formicoidea</taxon>
        <taxon>Formicidae</taxon>
        <taxon>Formicinae</taxon>
        <taxon>Camponotus</taxon>
    </lineage>
</organism>
<protein>
    <submittedName>
        <fullName evidence="2">Uncharacterized protein</fullName>
    </submittedName>
</protein>